<protein>
    <submittedName>
        <fullName evidence="1">Uncharacterized protein</fullName>
    </submittedName>
</protein>
<comment type="caution">
    <text evidence="1">The sequence shown here is derived from an EMBL/GenBank/DDBJ whole genome shotgun (WGS) entry which is preliminary data.</text>
</comment>
<dbReference type="AlphaFoldDB" id="A0A6I4MI54"/>
<dbReference type="RefSeq" id="WP_151597094.1">
    <property type="nucleotide sequence ID" value="NZ_WBMS02000028.1"/>
</dbReference>
<evidence type="ECO:0000313" key="2">
    <source>
        <dbReference type="Proteomes" id="UP000462055"/>
    </source>
</evidence>
<dbReference type="EMBL" id="WBMS02000028">
    <property type="protein sequence ID" value="MWA04590.1"/>
    <property type="molecule type" value="Genomic_DNA"/>
</dbReference>
<keyword evidence="2" id="KW-1185">Reference proteome</keyword>
<name>A0A6I4MI54_9ACTN</name>
<gene>
    <name evidence="1" type="ORF">F8568_030275</name>
</gene>
<accession>A0A6I4MI54</accession>
<evidence type="ECO:0000313" key="1">
    <source>
        <dbReference type="EMBL" id="MWA04590.1"/>
    </source>
</evidence>
<sequence>MDTTPSTAYGPEPHSLLDHLELLGEALQRVVITDRTRHPNAYRQISDELIVAVRNTLGAAEPILGARDVLAAALRDTAARQRAARHCPHTGTAPCCHHAHRVSTSPLDMATRALVGDDSA</sequence>
<reference evidence="1" key="1">
    <citation type="submission" date="2019-12" db="EMBL/GenBank/DDBJ databases">
        <title>Actinomadura physcomitrii sp. nov., a novel actinomycete isolated from moss [Physcomitrium sphaericum (Ludw) Fuernr].</title>
        <authorList>
            <person name="Zhuang X."/>
        </authorList>
    </citation>
    <scope>NUCLEOTIDE SEQUENCE [LARGE SCALE GENOMIC DNA]</scope>
    <source>
        <strain evidence="1">LD22</strain>
    </source>
</reference>
<dbReference type="Proteomes" id="UP000462055">
    <property type="component" value="Unassembled WGS sequence"/>
</dbReference>
<organism evidence="1 2">
    <name type="scientific">Actinomadura physcomitrii</name>
    <dbReference type="NCBI Taxonomy" id="2650748"/>
    <lineage>
        <taxon>Bacteria</taxon>
        <taxon>Bacillati</taxon>
        <taxon>Actinomycetota</taxon>
        <taxon>Actinomycetes</taxon>
        <taxon>Streptosporangiales</taxon>
        <taxon>Thermomonosporaceae</taxon>
        <taxon>Actinomadura</taxon>
    </lineage>
</organism>
<proteinExistence type="predicted"/>